<dbReference type="RefSeq" id="WP_049710116.1">
    <property type="nucleotide sequence ID" value="NZ_CP011507.1"/>
</dbReference>
<organism evidence="1 2">
    <name type="scientific">Pseudomonas trivialis</name>
    <dbReference type="NCBI Taxonomy" id="200450"/>
    <lineage>
        <taxon>Bacteria</taxon>
        <taxon>Pseudomonadati</taxon>
        <taxon>Pseudomonadota</taxon>
        <taxon>Gammaproteobacteria</taxon>
        <taxon>Pseudomonadales</taxon>
        <taxon>Pseudomonadaceae</taxon>
        <taxon>Pseudomonas</taxon>
    </lineage>
</organism>
<reference evidence="2" key="2">
    <citation type="submission" date="2015-05" db="EMBL/GenBank/DDBJ databases">
        <authorList>
            <person name="Swarnkar M.K."/>
            <person name="Vyas P."/>
            <person name="Rahi P."/>
            <person name="Thakur R."/>
            <person name="Thakur N."/>
            <person name="Singh A.K."/>
            <person name="Gulati A."/>
        </authorList>
    </citation>
    <scope>NUCLEOTIDE SEQUENCE [LARGE SCALE GENOMIC DNA]</scope>
    <source>
        <strain evidence="2">745</strain>
    </source>
</reference>
<dbReference type="Proteomes" id="UP000036608">
    <property type="component" value="Chromosome"/>
</dbReference>
<gene>
    <name evidence="1" type="ORF">AA957_10405</name>
</gene>
<reference evidence="1 2" key="1">
    <citation type="journal article" date="2015" name="Genome Announc.">
        <title>Complete Genome Sequence of the Rhizobacterium Pseudomonas trivialis Strain IHBB745 with Multiple Plant Growth-Promoting Activities and Tolerance to Desiccation and Alkalinity.</title>
        <authorList>
            <person name="Gulati A."/>
            <person name="Swarnkar M.K."/>
            <person name="Vyas P."/>
            <person name="Rahi P."/>
            <person name="Thakur R."/>
            <person name="Thakur N."/>
            <person name="Singh A.K."/>
        </authorList>
    </citation>
    <scope>NUCLEOTIDE SEQUENCE [LARGE SCALE GENOMIC DNA]</scope>
    <source>
        <strain evidence="2">745</strain>
    </source>
</reference>
<evidence type="ECO:0000313" key="2">
    <source>
        <dbReference type="Proteomes" id="UP000036608"/>
    </source>
</evidence>
<name>A0A0H5AQE9_9PSED</name>
<evidence type="ECO:0000313" key="1">
    <source>
        <dbReference type="EMBL" id="AKS06507.1"/>
    </source>
</evidence>
<accession>A0A0H5AQE9</accession>
<sequence>MKDIIHQWLNSDEERISLFEEHDEILLKRQGDRVLLYVQLVLAQPGHAYLHHWARLGAASLNHFQGGLARDGNDDSLWLVQNLNPEDGLLELLRCLEALLNQRDTWRAAASRLDQPVHGRKPTLLRSLSY</sequence>
<dbReference type="AlphaFoldDB" id="A0A0H5AQE9"/>
<dbReference type="PATRIC" id="fig|200450.3.peg.2158"/>
<dbReference type="EMBL" id="CP011507">
    <property type="protein sequence ID" value="AKS06507.1"/>
    <property type="molecule type" value="Genomic_DNA"/>
</dbReference>
<dbReference type="KEGG" id="ptv:AA957_10405"/>
<proteinExistence type="predicted"/>
<dbReference type="OrthoDB" id="7006103at2"/>
<protein>
    <submittedName>
        <fullName evidence="1">Type III secretion protein</fullName>
    </submittedName>
</protein>